<protein>
    <submittedName>
        <fullName evidence="3">Protein kinase domain-containing protein</fullName>
    </submittedName>
</protein>
<keyword evidence="1" id="KW-0067">ATP-binding</keyword>
<dbReference type="PROSITE" id="PS50011">
    <property type="entry name" value="PROTEIN_KINASE_DOM"/>
    <property type="match status" value="1"/>
</dbReference>
<dbReference type="eggNOG" id="KOG2464">
    <property type="taxonomic scope" value="Eukaryota"/>
</dbReference>
<reference evidence="3 4" key="1">
    <citation type="journal article" date="1998" name="Science">
        <title>Genome sequence of the nematode C. elegans: a platform for investigating biology.</title>
        <authorList>
            <consortium name="The C. elegans sequencing consortium"/>
            <person name="Sulson J.E."/>
            <person name="Waterston R."/>
        </authorList>
    </citation>
    <scope>NUCLEOTIDE SEQUENCE [LARGE SCALE GENOMIC DNA]</scope>
    <source>
        <strain evidence="3 4">Bristol N2</strain>
    </source>
</reference>
<dbReference type="GO" id="GO:0005524">
    <property type="term" value="F:ATP binding"/>
    <property type="evidence" value="ECO:0007669"/>
    <property type="project" value="UniProtKB-UniRule"/>
</dbReference>
<dbReference type="EMBL" id="BX284602">
    <property type="protein sequence ID" value="CDH93445.1"/>
    <property type="molecule type" value="Genomic_DNA"/>
</dbReference>
<dbReference type="InterPro" id="IPR017441">
    <property type="entry name" value="Protein_kinase_ATP_BS"/>
</dbReference>
<dbReference type="SUPFAM" id="SSF56112">
    <property type="entry name" value="Protein kinase-like (PK-like)"/>
    <property type="match status" value="1"/>
</dbReference>
<dbReference type="GO" id="GO:0072354">
    <property type="term" value="F:histone H3T3 kinase activity"/>
    <property type="evidence" value="ECO:0000318"/>
    <property type="project" value="GO_Central"/>
</dbReference>
<keyword evidence="1" id="KW-0547">Nucleotide-binding</keyword>
<keyword evidence="4" id="KW-1185">Reference proteome</keyword>
<dbReference type="Proteomes" id="UP000001940">
    <property type="component" value="Chromosome II"/>
</dbReference>
<evidence type="ECO:0000259" key="2">
    <source>
        <dbReference type="PROSITE" id="PS50011"/>
    </source>
</evidence>
<dbReference type="Gene3D" id="1.10.510.10">
    <property type="entry name" value="Transferase(Phosphotransferase) domain 1"/>
    <property type="match status" value="1"/>
</dbReference>
<dbReference type="PROSITE" id="PS00107">
    <property type="entry name" value="PROTEIN_KINASE_ATP"/>
    <property type="match status" value="1"/>
</dbReference>
<name>U4PC52_CAEEL</name>
<dbReference type="Pfam" id="PF12330">
    <property type="entry name" value="Haspin_kinase"/>
    <property type="match status" value="1"/>
</dbReference>
<gene>
    <name evidence="3" type="ORF">CELE_F59E12.15</name>
    <name evidence="3 5" type="ORF">F59E12.15</name>
</gene>
<keyword evidence="3" id="KW-0418">Kinase</keyword>
<feature type="domain" description="Protein kinase" evidence="2">
    <location>
        <begin position="6"/>
        <end position="245"/>
    </location>
</feature>
<keyword evidence="3" id="KW-0808">Transferase</keyword>
<dbReference type="GO" id="GO:0000278">
    <property type="term" value="P:mitotic cell cycle"/>
    <property type="evidence" value="ECO:0000318"/>
    <property type="project" value="GO_Central"/>
</dbReference>
<dbReference type="PaxDb" id="6239-F59E12.15"/>
<dbReference type="PANTHER" id="PTHR24419:SF18">
    <property type="entry name" value="SERINE_THREONINE-PROTEIN KINASE HASPIN"/>
    <property type="match status" value="1"/>
</dbReference>
<dbReference type="GO" id="GO:0005737">
    <property type="term" value="C:cytoplasm"/>
    <property type="evidence" value="ECO:0000318"/>
    <property type="project" value="GO_Central"/>
</dbReference>
<dbReference type="InterPro" id="IPR000719">
    <property type="entry name" value="Prot_kinase_dom"/>
</dbReference>
<feature type="binding site" evidence="1">
    <location>
        <position position="33"/>
    </location>
    <ligand>
        <name>ATP</name>
        <dbReference type="ChEBI" id="CHEBI:30616"/>
    </ligand>
</feature>
<evidence type="ECO:0000313" key="3">
    <source>
        <dbReference type="EMBL" id="CDH93445.1"/>
    </source>
</evidence>
<dbReference type="AlphaFoldDB" id="U4PC52"/>
<dbReference type="Bgee" id="WBGene00235269">
    <property type="expression patterns" value="Expressed in pharyngeal muscle cell (C elegans) and 3 other cell types or tissues"/>
</dbReference>
<dbReference type="HOGENOM" id="CLU_940841_0_0_1"/>
<sequence>MQKCKSEIKKFLGYGASGTAYLVVWEDKEVVMKVTGIHPQSISVLHDELLITQKIGKLSKSCHNFLPYHGSIVISDLPAKMMRNSECVNHLAIFMGYGGTVLADWRTSDYRRCITIMAQLVLAMRIANDKMKFVHGDIYMMNILIAPTTKRWIEYNIDGKTITIQTFGIIPQLIDFSKSWCGADPERHDISRLHTVAKRVGHSLNGSKRDKKKVRQAVKMVGAAKNWKNLCLDRQLFKQVIVHEH</sequence>
<dbReference type="GO" id="GO:0035556">
    <property type="term" value="P:intracellular signal transduction"/>
    <property type="evidence" value="ECO:0000318"/>
    <property type="project" value="GO_Central"/>
</dbReference>
<dbReference type="SMART" id="SM00220">
    <property type="entry name" value="S_TKc"/>
    <property type="match status" value="1"/>
</dbReference>
<organism evidence="3 4">
    <name type="scientific">Caenorhabditis elegans</name>
    <dbReference type="NCBI Taxonomy" id="6239"/>
    <lineage>
        <taxon>Eukaryota</taxon>
        <taxon>Metazoa</taxon>
        <taxon>Ecdysozoa</taxon>
        <taxon>Nematoda</taxon>
        <taxon>Chromadorea</taxon>
        <taxon>Rhabditida</taxon>
        <taxon>Rhabditina</taxon>
        <taxon>Rhabditomorpha</taxon>
        <taxon>Rhabditoidea</taxon>
        <taxon>Rhabditidae</taxon>
        <taxon>Peloderinae</taxon>
        <taxon>Caenorhabditis</taxon>
    </lineage>
</organism>
<dbReference type="PANTHER" id="PTHR24419">
    <property type="entry name" value="INTERLEUKIN-1 RECEPTOR-ASSOCIATED KINASE"/>
    <property type="match status" value="1"/>
</dbReference>
<dbReference type="AGR" id="WB:WBGene00235269"/>
<dbReference type="WormBase" id="F59E12.15">
    <property type="protein sequence ID" value="CE49021"/>
    <property type="gene ID" value="WBGene00235269"/>
</dbReference>
<accession>U4PC52</accession>
<evidence type="ECO:0000313" key="5">
    <source>
        <dbReference type="WormBase" id="F59E12.15"/>
    </source>
</evidence>
<dbReference type="GO" id="GO:0005634">
    <property type="term" value="C:nucleus"/>
    <property type="evidence" value="ECO:0000318"/>
    <property type="project" value="GO_Central"/>
</dbReference>
<dbReference type="InParanoid" id="U4PC52"/>
<evidence type="ECO:0000313" key="4">
    <source>
        <dbReference type="Proteomes" id="UP000001940"/>
    </source>
</evidence>
<dbReference type="FunCoup" id="U4PC52">
    <property type="interactions" value="378"/>
</dbReference>
<evidence type="ECO:0000256" key="1">
    <source>
        <dbReference type="PROSITE-ProRule" id="PRU10141"/>
    </source>
</evidence>
<dbReference type="InterPro" id="IPR011009">
    <property type="entry name" value="Kinase-like_dom_sf"/>
</dbReference>
<proteinExistence type="predicted"/>